<dbReference type="STRING" id="65735.SAMN04488075_2715"/>
<keyword evidence="2" id="KW-0808">Transferase</keyword>
<dbReference type="GO" id="GO:0016740">
    <property type="term" value="F:transferase activity"/>
    <property type="evidence" value="ECO:0007669"/>
    <property type="project" value="UniProtKB-KW"/>
</dbReference>
<dbReference type="AlphaFoldDB" id="A0A1H6N9Q1"/>
<accession>A0A1H6N9Q1</accession>
<dbReference type="OrthoDB" id="7840170at2"/>
<gene>
    <name evidence="2" type="ORF">SAMN04488075_2715</name>
</gene>
<name>A0A1H6N9Q1_9RHOB</name>
<evidence type="ECO:0000313" key="2">
    <source>
        <dbReference type="EMBL" id="SEI08281.1"/>
    </source>
</evidence>
<sequence>MKIPFLDYLQQRPTTAAFPTVQKLLSMGQKTPTNPFTGTVIGFHTTDQTYTREAERLRRCLDLLALPHEIRPVESLGGWVRNAAQKPTIIQEMRAQYSGPLLYVDVDAVFHQNPWNYLGEYQNVDIAFYRTPEGELLSGTLLLNDTPGAAEIVERWVAACASAPEEWDQVILDKVLQKNPEEFRISTIPASFCWIFDCKNQSTVDIVIEHLQASREGRERKFGFIVPNRLRRRRNRIEEIERILFSEASRAESAPDRSR</sequence>
<proteinExistence type="predicted"/>
<dbReference type="EMBL" id="FNXG01000005">
    <property type="protein sequence ID" value="SEI08281.1"/>
    <property type="molecule type" value="Genomic_DNA"/>
</dbReference>
<evidence type="ECO:0000313" key="3">
    <source>
        <dbReference type="Proteomes" id="UP000199125"/>
    </source>
</evidence>
<protein>
    <submittedName>
        <fullName evidence="2">Nucleotide-diphospho-sugar transferase</fullName>
    </submittedName>
</protein>
<dbReference type="RefSeq" id="WP_143042841.1">
    <property type="nucleotide sequence ID" value="NZ_FNXG01000005.1"/>
</dbReference>
<dbReference type="InterPro" id="IPR029044">
    <property type="entry name" value="Nucleotide-diphossugar_trans"/>
</dbReference>
<evidence type="ECO:0000259" key="1">
    <source>
        <dbReference type="Pfam" id="PF03407"/>
    </source>
</evidence>
<dbReference type="InterPro" id="IPR005069">
    <property type="entry name" value="Nucl-diP-sugar_transferase"/>
</dbReference>
<keyword evidence="3" id="KW-1185">Reference proteome</keyword>
<dbReference type="Proteomes" id="UP000199125">
    <property type="component" value="Unassembled WGS sequence"/>
</dbReference>
<organism evidence="2 3">
    <name type="scientific">Paracoccus alkenifer</name>
    <dbReference type="NCBI Taxonomy" id="65735"/>
    <lineage>
        <taxon>Bacteria</taxon>
        <taxon>Pseudomonadati</taxon>
        <taxon>Pseudomonadota</taxon>
        <taxon>Alphaproteobacteria</taxon>
        <taxon>Rhodobacterales</taxon>
        <taxon>Paracoccaceae</taxon>
        <taxon>Paracoccus</taxon>
    </lineage>
</organism>
<feature type="domain" description="Nucleotide-diphospho-sugar transferase" evidence="1">
    <location>
        <begin position="101"/>
        <end position="193"/>
    </location>
</feature>
<dbReference type="SUPFAM" id="SSF53448">
    <property type="entry name" value="Nucleotide-diphospho-sugar transferases"/>
    <property type="match status" value="1"/>
</dbReference>
<dbReference type="Pfam" id="PF03407">
    <property type="entry name" value="Nucleotid_trans"/>
    <property type="match status" value="1"/>
</dbReference>
<reference evidence="3" key="1">
    <citation type="submission" date="2016-10" db="EMBL/GenBank/DDBJ databases">
        <authorList>
            <person name="Varghese N."/>
            <person name="Submissions S."/>
        </authorList>
    </citation>
    <scope>NUCLEOTIDE SEQUENCE [LARGE SCALE GENOMIC DNA]</scope>
    <source>
        <strain evidence="3">DSM 11593</strain>
    </source>
</reference>